<gene>
    <name evidence="1" type="ORF">FHU33_2716</name>
</gene>
<dbReference type="Proteomes" id="UP000319865">
    <property type="component" value="Unassembled WGS sequence"/>
</dbReference>
<name>A0A543PGR9_9ACTN</name>
<dbReference type="AlphaFoldDB" id="A0A543PGR9"/>
<keyword evidence="2" id="KW-1185">Reference proteome</keyword>
<evidence type="ECO:0000313" key="2">
    <source>
        <dbReference type="Proteomes" id="UP000319865"/>
    </source>
</evidence>
<dbReference type="EMBL" id="VFQE01000001">
    <property type="protein sequence ID" value="TQN43278.1"/>
    <property type="molecule type" value="Genomic_DNA"/>
</dbReference>
<comment type="caution">
    <text evidence="1">The sequence shown here is derived from an EMBL/GenBank/DDBJ whole genome shotgun (WGS) entry which is preliminary data.</text>
</comment>
<organism evidence="1 2">
    <name type="scientific">Blastococcus colisei</name>
    <dbReference type="NCBI Taxonomy" id="1564162"/>
    <lineage>
        <taxon>Bacteria</taxon>
        <taxon>Bacillati</taxon>
        <taxon>Actinomycetota</taxon>
        <taxon>Actinomycetes</taxon>
        <taxon>Geodermatophilales</taxon>
        <taxon>Geodermatophilaceae</taxon>
        <taxon>Blastococcus</taxon>
    </lineage>
</organism>
<accession>A0A543PGR9</accession>
<proteinExistence type="predicted"/>
<reference evidence="1 2" key="1">
    <citation type="submission" date="2019-06" db="EMBL/GenBank/DDBJ databases">
        <title>Sequencing the genomes of 1000 actinobacteria strains.</title>
        <authorList>
            <person name="Klenk H.-P."/>
        </authorList>
    </citation>
    <scope>NUCLEOTIDE SEQUENCE [LARGE SCALE GENOMIC DNA]</scope>
    <source>
        <strain evidence="1 2">DSM 46837</strain>
    </source>
</reference>
<sequence>MSCFGSTCSVTLSGGGSSASLNGRSFSVEGIRDGRVTLRVNDRSVSLAEGETVPVESVRLTCTMVTGGTVTFTVTDR</sequence>
<protein>
    <submittedName>
        <fullName evidence="1">Uncharacterized protein</fullName>
    </submittedName>
</protein>
<evidence type="ECO:0000313" key="1">
    <source>
        <dbReference type="EMBL" id="TQN43278.1"/>
    </source>
</evidence>